<sequence length="27" mass="3214">MSSQRKINLDKVDLDLSTRGFYRADKR</sequence>
<dbReference type="Gramene" id="CDY39517">
    <property type="protein sequence ID" value="CDY39517"/>
    <property type="gene ID" value="GSBRNA2T00068037001"/>
</dbReference>
<name>A0A078HNV6_BRANA</name>
<evidence type="ECO:0000313" key="1">
    <source>
        <dbReference type="EMBL" id="CDY39517.1"/>
    </source>
</evidence>
<organism evidence="1 2">
    <name type="scientific">Brassica napus</name>
    <name type="common">Rape</name>
    <dbReference type="NCBI Taxonomy" id="3708"/>
    <lineage>
        <taxon>Eukaryota</taxon>
        <taxon>Viridiplantae</taxon>
        <taxon>Streptophyta</taxon>
        <taxon>Embryophyta</taxon>
        <taxon>Tracheophyta</taxon>
        <taxon>Spermatophyta</taxon>
        <taxon>Magnoliopsida</taxon>
        <taxon>eudicotyledons</taxon>
        <taxon>Gunneridae</taxon>
        <taxon>Pentapetalae</taxon>
        <taxon>rosids</taxon>
        <taxon>malvids</taxon>
        <taxon>Brassicales</taxon>
        <taxon>Brassicaceae</taxon>
        <taxon>Brassiceae</taxon>
        <taxon>Brassica</taxon>
    </lineage>
</organism>
<accession>A0A078HNV6</accession>
<evidence type="ECO:0000313" key="2">
    <source>
        <dbReference type="Proteomes" id="UP000028999"/>
    </source>
</evidence>
<protein>
    <submittedName>
        <fullName evidence="1">BnaC04g15160D protein</fullName>
    </submittedName>
</protein>
<keyword evidence="2" id="KW-1185">Reference proteome</keyword>
<dbReference type="Proteomes" id="UP000028999">
    <property type="component" value="Unassembled WGS sequence"/>
</dbReference>
<dbReference type="EMBL" id="LK032450">
    <property type="protein sequence ID" value="CDY39517.1"/>
    <property type="molecule type" value="Genomic_DNA"/>
</dbReference>
<dbReference type="PaxDb" id="3708-A0A078HNV6"/>
<gene>
    <name evidence="1" type="primary">BnaC04g15160D</name>
    <name evidence="1" type="ORF">GSBRNA2T00068037001</name>
</gene>
<reference evidence="1 2" key="1">
    <citation type="journal article" date="2014" name="Science">
        <title>Plant genetics. Early allopolyploid evolution in the post-Neolithic Brassica napus oilseed genome.</title>
        <authorList>
            <person name="Chalhoub B."/>
            <person name="Denoeud F."/>
            <person name="Liu S."/>
            <person name="Parkin I.A."/>
            <person name="Tang H."/>
            <person name="Wang X."/>
            <person name="Chiquet J."/>
            <person name="Belcram H."/>
            <person name="Tong C."/>
            <person name="Samans B."/>
            <person name="Correa M."/>
            <person name="Da Silva C."/>
            <person name="Just J."/>
            <person name="Falentin C."/>
            <person name="Koh C.S."/>
            <person name="Le Clainche I."/>
            <person name="Bernard M."/>
            <person name="Bento P."/>
            <person name="Noel B."/>
            <person name="Labadie K."/>
            <person name="Alberti A."/>
            <person name="Charles M."/>
            <person name="Arnaud D."/>
            <person name="Guo H."/>
            <person name="Daviaud C."/>
            <person name="Alamery S."/>
            <person name="Jabbari K."/>
            <person name="Zhao M."/>
            <person name="Edger P.P."/>
            <person name="Chelaifa H."/>
            <person name="Tack D."/>
            <person name="Lassalle G."/>
            <person name="Mestiri I."/>
            <person name="Schnel N."/>
            <person name="Le Paslier M.C."/>
            <person name="Fan G."/>
            <person name="Renault V."/>
            <person name="Bayer P.E."/>
            <person name="Golicz A.A."/>
            <person name="Manoli S."/>
            <person name="Lee T.H."/>
            <person name="Thi V.H."/>
            <person name="Chalabi S."/>
            <person name="Hu Q."/>
            <person name="Fan C."/>
            <person name="Tollenaere R."/>
            <person name="Lu Y."/>
            <person name="Battail C."/>
            <person name="Shen J."/>
            <person name="Sidebottom C.H."/>
            <person name="Wang X."/>
            <person name="Canaguier A."/>
            <person name="Chauveau A."/>
            <person name="Berard A."/>
            <person name="Deniot G."/>
            <person name="Guan M."/>
            <person name="Liu Z."/>
            <person name="Sun F."/>
            <person name="Lim Y.P."/>
            <person name="Lyons E."/>
            <person name="Town C.D."/>
            <person name="Bancroft I."/>
            <person name="Wang X."/>
            <person name="Meng J."/>
            <person name="Ma J."/>
            <person name="Pires J.C."/>
            <person name="King G.J."/>
            <person name="Brunel D."/>
            <person name="Delourme R."/>
            <person name="Renard M."/>
            <person name="Aury J.M."/>
            <person name="Adams K.L."/>
            <person name="Batley J."/>
            <person name="Snowdon R.J."/>
            <person name="Tost J."/>
            <person name="Edwards D."/>
            <person name="Zhou Y."/>
            <person name="Hua W."/>
            <person name="Sharpe A.G."/>
            <person name="Paterson A.H."/>
            <person name="Guan C."/>
            <person name="Wincker P."/>
        </authorList>
    </citation>
    <scope>NUCLEOTIDE SEQUENCE [LARGE SCALE GENOMIC DNA]</scope>
    <source>
        <strain evidence="2">cv. Darmor-bzh</strain>
    </source>
</reference>
<dbReference type="AlphaFoldDB" id="A0A078HNV6"/>
<proteinExistence type="predicted"/>